<gene>
    <name evidence="1" type="ORF">ERJ67_03310</name>
</gene>
<dbReference type="AlphaFoldDB" id="A0A524RPF0"/>
<evidence type="ECO:0000313" key="2">
    <source>
        <dbReference type="Proteomes" id="UP000317990"/>
    </source>
</evidence>
<reference evidence="1 2" key="1">
    <citation type="journal article" date="2019" name="mSystems">
        <title>Life at home and on the roam: Genomic adaptions reflect the dual lifestyle of an intracellular, facultative symbiont.</title>
        <authorList>
            <person name="Burgsdorf I."/>
        </authorList>
    </citation>
    <scope>NUCLEOTIDE SEQUENCE [LARGE SCALE GENOMIC DNA]</scope>
    <source>
        <strain evidence="1">277cV</strain>
    </source>
</reference>
<name>A0A524RPF0_9CHRO</name>
<protein>
    <submittedName>
        <fullName evidence="1">YkgJ family cysteine cluster protein</fullName>
    </submittedName>
</protein>
<organism evidence="1 2">
    <name type="scientific">Aphanocapsa feldmannii 277cV</name>
    <dbReference type="NCBI Taxonomy" id="2507553"/>
    <lineage>
        <taxon>Bacteria</taxon>
        <taxon>Bacillati</taxon>
        <taxon>Cyanobacteriota</taxon>
        <taxon>Cyanophyceae</taxon>
        <taxon>Oscillatoriophycideae</taxon>
        <taxon>Chroococcales</taxon>
        <taxon>Microcystaceae</taxon>
        <taxon>Aphanocapsa</taxon>
    </lineage>
</organism>
<evidence type="ECO:0000313" key="1">
    <source>
        <dbReference type="EMBL" id="TGG93689.1"/>
    </source>
</evidence>
<comment type="caution">
    <text evidence="1">The sequence shown here is derived from an EMBL/GenBank/DDBJ whole genome shotgun (WGS) entry which is preliminary data.</text>
</comment>
<sequence length="117" mass="13479">MSRGERWTCIQGCGACCHLDPGEREEALQVLDEAQQVLYRSMVAEDGWCRHYDHGQRSCSIYDVRPDFCRVSNLGRLFGVIGNVDGFAIDCCRQQIRSEYGVRSTEMRRFNRAVRQP</sequence>
<dbReference type="PANTHER" id="PTHR36791">
    <property type="entry name" value="OS03G0363400 PROTEIN"/>
    <property type="match status" value="1"/>
</dbReference>
<dbReference type="InterPro" id="IPR005358">
    <property type="entry name" value="Puta_zinc/iron-chelating_dom"/>
</dbReference>
<dbReference type="EMBL" id="SRMO01000050">
    <property type="protein sequence ID" value="TGG93689.1"/>
    <property type="molecule type" value="Genomic_DNA"/>
</dbReference>
<dbReference type="Pfam" id="PF03692">
    <property type="entry name" value="CxxCxxCC"/>
    <property type="match status" value="1"/>
</dbReference>
<proteinExistence type="predicted"/>
<dbReference type="PANTHER" id="PTHR36791:SF2">
    <property type="entry name" value="OS03G0363400 PROTEIN"/>
    <property type="match status" value="1"/>
</dbReference>
<accession>A0A524RPF0</accession>
<dbReference type="Proteomes" id="UP000317990">
    <property type="component" value="Unassembled WGS sequence"/>
</dbReference>